<dbReference type="PATRIC" id="fig|872965.6.peg.1091"/>
<evidence type="ECO:0000256" key="4">
    <source>
        <dbReference type="ARBA" id="ARBA00022723"/>
    </source>
</evidence>
<comment type="similarity">
    <text evidence="3 8">Belongs to the inositol monophosphatase superfamily.</text>
</comment>
<comment type="caution">
    <text evidence="9">The sequence shown here is derived from an EMBL/GenBank/DDBJ whole genome shotgun (WGS) entry which is preliminary data.</text>
</comment>
<dbReference type="PRINTS" id="PR01959">
    <property type="entry name" value="SBIMPHPHTASE"/>
</dbReference>
<dbReference type="GO" id="GO:0046854">
    <property type="term" value="P:phosphatidylinositol phosphate biosynthetic process"/>
    <property type="evidence" value="ECO:0007669"/>
    <property type="project" value="InterPro"/>
</dbReference>
<dbReference type="InterPro" id="IPR020550">
    <property type="entry name" value="Inositol_monophosphatase_CS"/>
</dbReference>
<feature type="binding site" evidence="7">
    <location>
        <position position="83"/>
    </location>
    <ligand>
        <name>Mg(2+)</name>
        <dbReference type="ChEBI" id="CHEBI:18420"/>
        <label>1</label>
        <note>catalytic</note>
    </ligand>
</feature>
<evidence type="ECO:0000313" key="9">
    <source>
        <dbReference type="EMBL" id="GAP62422.1"/>
    </source>
</evidence>
<dbReference type="GO" id="GO:0046872">
    <property type="term" value="F:metal ion binding"/>
    <property type="evidence" value="ECO:0007669"/>
    <property type="project" value="UniProtKB-KW"/>
</dbReference>
<evidence type="ECO:0000256" key="2">
    <source>
        <dbReference type="ARBA" id="ARBA00001946"/>
    </source>
</evidence>
<dbReference type="Pfam" id="PF00459">
    <property type="entry name" value="Inositol_P"/>
    <property type="match status" value="1"/>
</dbReference>
<evidence type="ECO:0000256" key="5">
    <source>
        <dbReference type="ARBA" id="ARBA00022801"/>
    </source>
</evidence>
<dbReference type="AlphaFoldDB" id="A0A0M8K7P2"/>
<dbReference type="PANTHER" id="PTHR20854">
    <property type="entry name" value="INOSITOL MONOPHOSPHATASE"/>
    <property type="match status" value="1"/>
</dbReference>
<sequence length="267" mass="29737">MRDFAIKLALDAGQVLREHFGGTLEVETKSSEIDPVTNADRASEALILERLRRTFPQHAILAEESGAHETSASEWRWVVDPLDGTVNFAHGLPHFCVSIALYKGDRAHLGVIYDPMRDELFWAERDKGAWMRDAGGSVRRLQVSNARRLRESIVSTGFHYLRDRVRHNNIAEFEAVALRVQGVRRLGSAALDLAYVAAGRLDGYWEYYLAPWDWAAGTLIVTEAGGAITTVEGDPWHLGVESIAAANPHLLPLLLEALQSARTRETE</sequence>
<feature type="binding site" evidence="7">
    <location>
        <position position="80"/>
    </location>
    <ligand>
        <name>Mg(2+)</name>
        <dbReference type="ChEBI" id="CHEBI:18420"/>
        <label>1</label>
        <note>catalytic</note>
    </ligand>
</feature>
<evidence type="ECO:0000256" key="3">
    <source>
        <dbReference type="ARBA" id="ARBA00009759"/>
    </source>
</evidence>
<evidence type="ECO:0000256" key="8">
    <source>
        <dbReference type="RuleBase" id="RU364068"/>
    </source>
</evidence>
<organism evidence="9 11">
    <name type="scientific">Ardenticatena maritima</name>
    <dbReference type="NCBI Taxonomy" id="872965"/>
    <lineage>
        <taxon>Bacteria</taxon>
        <taxon>Bacillati</taxon>
        <taxon>Chloroflexota</taxon>
        <taxon>Ardenticatenia</taxon>
        <taxon>Ardenticatenales</taxon>
        <taxon>Ardenticatenaceae</taxon>
        <taxon>Ardenticatena</taxon>
    </lineage>
</organism>
<dbReference type="Proteomes" id="UP000037784">
    <property type="component" value="Unassembled WGS sequence"/>
</dbReference>
<protein>
    <recommendedName>
        <fullName evidence="8">Inositol-1-monophosphatase</fullName>
        <ecNumber evidence="8">3.1.3.25</ecNumber>
    </recommendedName>
</protein>
<reference evidence="9 11" key="1">
    <citation type="journal article" date="2015" name="Genome Announc.">
        <title>Draft Genome Sequence of a Heterotrophic Facultative Anaerobic Thermophilic Bacterium, Ardenticatena maritima Strain 110ST.</title>
        <authorList>
            <person name="Kawaichi S."/>
            <person name="Yoshida T."/>
            <person name="Sako Y."/>
            <person name="Nakamura R."/>
        </authorList>
    </citation>
    <scope>NUCLEOTIDE SEQUENCE [LARGE SCALE GENOMIC DNA]</scope>
    <source>
        <strain evidence="9 11">110S</strain>
    </source>
</reference>
<proteinExistence type="inferred from homology"/>
<reference evidence="11" key="3">
    <citation type="submission" date="2015-08" db="EMBL/GenBank/DDBJ databases">
        <title>Draft Genome Sequence of a Heterotrophic Facultative Anaerobic Bacterium Ardenticatena maritima Strain 110S.</title>
        <authorList>
            <person name="Kawaichi S."/>
            <person name="Yoshida T."/>
            <person name="Sako Y."/>
            <person name="Nakamura R."/>
        </authorList>
    </citation>
    <scope>NUCLEOTIDE SEQUENCE [LARGE SCALE GENOMIC DNA]</scope>
    <source>
        <strain evidence="11">110S</strain>
    </source>
</reference>
<gene>
    <name evidence="9" type="ORF">ARMA_0845</name>
    <name evidence="10" type="ORF">SE16_05330</name>
</gene>
<dbReference type="EMBL" id="LGKN01000004">
    <property type="protein sequence ID" value="KPL88265.1"/>
    <property type="molecule type" value="Genomic_DNA"/>
</dbReference>
<dbReference type="InterPro" id="IPR022337">
    <property type="entry name" value="Inositol_monophosphatase_SuhB"/>
</dbReference>
<keyword evidence="6 7" id="KW-0460">Magnesium</keyword>
<evidence type="ECO:0000256" key="7">
    <source>
        <dbReference type="PIRSR" id="PIRSR600760-2"/>
    </source>
</evidence>
<keyword evidence="5 8" id="KW-0378">Hydrolase</keyword>
<evidence type="ECO:0000313" key="10">
    <source>
        <dbReference type="EMBL" id="KPL88265.1"/>
    </source>
</evidence>
<dbReference type="FunFam" id="3.40.190.80:FF:000020">
    <property type="entry name" value="Fructose-1,6-bisphosphatase/inositol-1-monophosphatase"/>
    <property type="match status" value="1"/>
</dbReference>
<dbReference type="PROSITE" id="PS00630">
    <property type="entry name" value="IMP_2"/>
    <property type="match status" value="1"/>
</dbReference>
<dbReference type="Gene3D" id="3.30.540.10">
    <property type="entry name" value="Fructose-1,6-Bisphosphatase, subunit A, domain 1"/>
    <property type="match status" value="1"/>
</dbReference>
<dbReference type="OrthoDB" id="9772456at2"/>
<dbReference type="InterPro" id="IPR033942">
    <property type="entry name" value="IMPase"/>
</dbReference>
<dbReference type="GO" id="GO:0008934">
    <property type="term" value="F:inositol monophosphate 1-phosphatase activity"/>
    <property type="evidence" value="ECO:0007669"/>
    <property type="project" value="InterPro"/>
</dbReference>
<keyword evidence="4 7" id="KW-0479">Metal-binding</keyword>
<evidence type="ECO:0000256" key="6">
    <source>
        <dbReference type="ARBA" id="ARBA00022842"/>
    </source>
</evidence>
<dbReference type="RefSeq" id="WP_054492351.1">
    <property type="nucleotide sequence ID" value="NZ_BBZA01000056.1"/>
</dbReference>
<dbReference type="EC" id="3.1.3.25" evidence="8"/>
<dbReference type="PANTHER" id="PTHR20854:SF4">
    <property type="entry name" value="INOSITOL-1-MONOPHOSPHATASE-RELATED"/>
    <property type="match status" value="1"/>
</dbReference>
<dbReference type="PRINTS" id="PR00377">
    <property type="entry name" value="IMPHPHTASES"/>
</dbReference>
<dbReference type="STRING" id="872965.SE16_05330"/>
<name>A0A0M8K7P2_9CHLR</name>
<dbReference type="InterPro" id="IPR020583">
    <property type="entry name" value="Inositol_monoP_metal-BS"/>
</dbReference>
<keyword evidence="11" id="KW-1185">Reference proteome</keyword>
<dbReference type="SUPFAM" id="SSF56655">
    <property type="entry name" value="Carbohydrate phosphatase"/>
    <property type="match status" value="1"/>
</dbReference>
<dbReference type="InterPro" id="IPR000760">
    <property type="entry name" value="Inositol_monophosphatase-like"/>
</dbReference>
<dbReference type="FunCoup" id="A0A0M8K7P2">
    <property type="interactions" value="349"/>
</dbReference>
<accession>A0A0M8K7P2</accession>
<evidence type="ECO:0000256" key="1">
    <source>
        <dbReference type="ARBA" id="ARBA00001033"/>
    </source>
</evidence>
<dbReference type="GO" id="GO:0007165">
    <property type="term" value="P:signal transduction"/>
    <property type="evidence" value="ECO:0007669"/>
    <property type="project" value="TreeGrafter"/>
</dbReference>
<dbReference type="Gene3D" id="3.40.190.80">
    <property type="match status" value="1"/>
</dbReference>
<dbReference type="FunFam" id="3.30.540.10:FF:000003">
    <property type="entry name" value="Inositol-1-monophosphatase"/>
    <property type="match status" value="1"/>
</dbReference>
<dbReference type="Proteomes" id="UP000050502">
    <property type="component" value="Unassembled WGS sequence"/>
</dbReference>
<feature type="binding site" evidence="7">
    <location>
        <position position="63"/>
    </location>
    <ligand>
        <name>Mg(2+)</name>
        <dbReference type="ChEBI" id="CHEBI:18420"/>
        <label>1</label>
        <note>catalytic</note>
    </ligand>
</feature>
<feature type="binding site" evidence="7">
    <location>
        <position position="213"/>
    </location>
    <ligand>
        <name>Mg(2+)</name>
        <dbReference type="ChEBI" id="CHEBI:18420"/>
        <label>1</label>
        <note>catalytic</note>
    </ligand>
</feature>
<comment type="catalytic activity">
    <reaction evidence="1 8">
        <text>a myo-inositol phosphate + H2O = myo-inositol + phosphate</text>
        <dbReference type="Rhea" id="RHEA:24056"/>
        <dbReference type="ChEBI" id="CHEBI:15377"/>
        <dbReference type="ChEBI" id="CHEBI:17268"/>
        <dbReference type="ChEBI" id="CHEBI:43474"/>
        <dbReference type="ChEBI" id="CHEBI:84139"/>
        <dbReference type="EC" id="3.1.3.25"/>
    </reaction>
</comment>
<dbReference type="GO" id="GO:0006020">
    <property type="term" value="P:inositol metabolic process"/>
    <property type="evidence" value="ECO:0007669"/>
    <property type="project" value="TreeGrafter"/>
</dbReference>
<dbReference type="InParanoid" id="A0A0M8K7P2"/>
<dbReference type="CDD" id="cd01639">
    <property type="entry name" value="IMPase"/>
    <property type="match status" value="1"/>
</dbReference>
<comment type="cofactor">
    <cofactor evidence="2 7 8">
        <name>Mg(2+)</name>
        <dbReference type="ChEBI" id="CHEBI:18420"/>
    </cofactor>
</comment>
<feature type="binding site" evidence="7">
    <location>
        <position position="82"/>
    </location>
    <ligand>
        <name>Mg(2+)</name>
        <dbReference type="ChEBI" id="CHEBI:18420"/>
        <label>1</label>
        <note>catalytic</note>
    </ligand>
</feature>
<dbReference type="EMBL" id="BBZA01000056">
    <property type="protein sequence ID" value="GAP62422.1"/>
    <property type="molecule type" value="Genomic_DNA"/>
</dbReference>
<dbReference type="PROSITE" id="PS00629">
    <property type="entry name" value="IMP_1"/>
    <property type="match status" value="1"/>
</dbReference>
<reference evidence="10 12" key="2">
    <citation type="submission" date="2015-07" db="EMBL/GenBank/DDBJ databases">
        <title>Whole genome sequence of Ardenticatena maritima DSM 23922.</title>
        <authorList>
            <person name="Hemp J."/>
            <person name="Ward L.M."/>
            <person name="Pace L.A."/>
            <person name="Fischer W.W."/>
        </authorList>
    </citation>
    <scope>NUCLEOTIDE SEQUENCE [LARGE SCALE GENOMIC DNA]</scope>
    <source>
        <strain evidence="10 12">110S</strain>
    </source>
</reference>
<evidence type="ECO:0000313" key="12">
    <source>
        <dbReference type="Proteomes" id="UP000050502"/>
    </source>
</evidence>
<evidence type="ECO:0000313" key="11">
    <source>
        <dbReference type="Proteomes" id="UP000037784"/>
    </source>
</evidence>